<protein>
    <submittedName>
        <fullName evidence="1">General secretion pathway protein GspN</fullName>
    </submittedName>
</protein>
<evidence type="ECO:0000313" key="1">
    <source>
        <dbReference type="EMBL" id="MBV6288380.1"/>
    </source>
</evidence>
<organism evidence="1 2">
    <name type="scientific">Pseudomonas aegrilactucae</name>
    <dbReference type="NCBI Taxonomy" id="2854028"/>
    <lineage>
        <taxon>Bacteria</taxon>
        <taxon>Pseudomonadati</taxon>
        <taxon>Pseudomonadota</taxon>
        <taxon>Gammaproteobacteria</taxon>
        <taxon>Pseudomonadales</taxon>
        <taxon>Pseudomonadaceae</taxon>
        <taxon>Pseudomonas</taxon>
    </lineage>
</organism>
<sequence length="215" mass="23126">MSVRGVAWMALVFGLTLLAGLPARWVSKAVPWPVEGVSGSVWRGQAVRVGAVGPLSWRVRPWAAQVQAGYQAQRWSIELAGWPWAWQATLIPSGPTRSVAVGYRLSGEWQGQLQVRGAGRRCRTAAGQVWADDLALVAPWSLALGRGEVRVECSEGLKVLAQLGLAGQHQVTLQAGIAGATLEGQVEQGAAVYPVLVGGQWLAQGSEQLRRTFRW</sequence>
<reference evidence="1" key="2">
    <citation type="journal article" date="2023" name="Plant Pathol.">
        <title>Dismantling and reorganizing Pseudomonas marginalis sensu#lato.</title>
        <authorList>
            <person name="Sawada H."/>
            <person name="Fujikawa T."/>
            <person name="Satou M."/>
        </authorList>
    </citation>
    <scope>NUCLEOTIDE SEQUENCE</scope>
    <source>
        <strain evidence="1">MAFF 301350</strain>
    </source>
</reference>
<evidence type="ECO:0000313" key="2">
    <source>
        <dbReference type="Proteomes" id="UP001106592"/>
    </source>
</evidence>
<comment type="caution">
    <text evidence="1">The sequence shown here is derived from an EMBL/GenBank/DDBJ whole genome shotgun (WGS) entry which is preliminary data.</text>
</comment>
<name>A0A9Q3AFF6_9PSED</name>
<gene>
    <name evidence="1" type="ORF">KUO17_15305</name>
</gene>
<dbReference type="Proteomes" id="UP001106592">
    <property type="component" value="Unassembled WGS sequence"/>
</dbReference>
<accession>A0A9Q3AFF6</accession>
<reference evidence="1" key="1">
    <citation type="journal article" date="2022" name="Int. J. Syst. Evol. Microbiol.">
        <title>Pseudomonas aegrilactucae sp. nov. and Pseudomonas morbosilactucae sp. nov., pathogens causing bacterial rot of lettuce in Japan.</title>
        <authorList>
            <person name="Sawada H."/>
            <person name="Fujikawa T."/>
            <person name="Satou M."/>
        </authorList>
    </citation>
    <scope>NUCLEOTIDE SEQUENCE</scope>
    <source>
        <strain evidence="1">MAFF 301350</strain>
    </source>
</reference>
<keyword evidence="2" id="KW-1185">Reference proteome</keyword>
<dbReference type="EMBL" id="JAHTBI010000052">
    <property type="protein sequence ID" value="MBV6288380.1"/>
    <property type="molecule type" value="Genomic_DNA"/>
</dbReference>
<dbReference type="RefSeq" id="WP_217976387.1">
    <property type="nucleotide sequence ID" value="NZ_JAHTBI010000052.1"/>
</dbReference>
<dbReference type="AlphaFoldDB" id="A0A9Q3AFF6"/>
<proteinExistence type="predicted"/>